<proteinExistence type="inferred from homology"/>
<dbReference type="AlphaFoldDB" id="A0AAC9L981"/>
<organism evidence="5 6">
    <name type="scientific">Actinoalloteichus fjordicus</name>
    <dbReference type="NCBI Taxonomy" id="1612552"/>
    <lineage>
        <taxon>Bacteria</taxon>
        <taxon>Bacillati</taxon>
        <taxon>Actinomycetota</taxon>
        <taxon>Actinomycetes</taxon>
        <taxon>Pseudonocardiales</taxon>
        <taxon>Pseudonocardiaceae</taxon>
        <taxon>Actinoalloteichus</taxon>
    </lineage>
</organism>
<name>A0AAC9L981_9PSEU</name>
<gene>
    <name evidence="5" type="ORF">UA74_01360</name>
</gene>
<protein>
    <submittedName>
        <fullName evidence="5">EspG family</fullName>
    </submittedName>
</protein>
<dbReference type="RefSeq" id="WP_075738167.1">
    <property type="nucleotide sequence ID" value="NZ_CP016076.1"/>
</dbReference>
<evidence type="ECO:0000313" key="6">
    <source>
        <dbReference type="Proteomes" id="UP000185511"/>
    </source>
</evidence>
<evidence type="ECO:0000256" key="1">
    <source>
        <dbReference type="ARBA" id="ARBA00004496"/>
    </source>
</evidence>
<dbReference type="KEGG" id="acad:UA74_01360"/>
<keyword evidence="6" id="KW-1185">Reference proteome</keyword>
<comment type="subcellular location">
    <subcellularLocation>
        <location evidence="1">Cytoplasm</location>
    </subcellularLocation>
</comment>
<dbReference type="EMBL" id="CP016076">
    <property type="protein sequence ID" value="APU12362.1"/>
    <property type="molecule type" value="Genomic_DNA"/>
</dbReference>
<reference evidence="6" key="1">
    <citation type="submission" date="2016-06" db="EMBL/GenBank/DDBJ databases">
        <title>Complete genome sequence of Actinoalloteichus fjordicus DSM 46855 (=ADI127-17), type strain of the new species Actinoalloteichus fjordicus.</title>
        <authorList>
            <person name="Ruckert C."/>
            <person name="Nouioui I."/>
            <person name="Willmese J."/>
            <person name="van Wezel G."/>
            <person name="Klenk H.-P."/>
            <person name="Kalinowski J."/>
            <person name="Zotchev S.B."/>
        </authorList>
    </citation>
    <scope>NUCLEOTIDE SEQUENCE [LARGE SCALE GENOMIC DNA]</scope>
    <source>
        <strain evidence="6">ADI127-7</strain>
    </source>
</reference>
<evidence type="ECO:0000313" key="5">
    <source>
        <dbReference type="EMBL" id="APU12362.1"/>
    </source>
</evidence>
<dbReference type="Proteomes" id="UP000185511">
    <property type="component" value="Chromosome"/>
</dbReference>
<dbReference type="InterPro" id="IPR025734">
    <property type="entry name" value="EspG"/>
</dbReference>
<dbReference type="Pfam" id="PF14011">
    <property type="entry name" value="ESX-1_EspG"/>
    <property type="match status" value="1"/>
</dbReference>
<evidence type="ECO:0000256" key="2">
    <source>
        <dbReference type="ARBA" id="ARBA00006411"/>
    </source>
</evidence>
<comment type="similarity">
    <text evidence="2">Belongs to the EspG family.</text>
</comment>
<evidence type="ECO:0000256" key="4">
    <source>
        <dbReference type="ARBA" id="ARBA00023186"/>
    </source>
</evidence>
<keyword evidence="3" id="KW-0963">Cytoplasm</keyword>
<keyword evidence="4" id="KW-0143">Chaperone</keyword>
<accession>A0AAC9L981</accession>
<sequence>MPNHGQIVLPALAVDTICTRLNVKLPALLKPIGFGDTEDERRVLHQRAWRDLESRGLVEYGELNRFLEDTFRTLARPALAVWATMMVDRQNGIDAVAAADGDFAVLAKVEAAEGTPRTELSLTLEATRPTGLAYAAVGLLPEHPAGRGHSISHPAEQIEQAATSGARSATQLRAAFANAGLRGTDAEFLAEVLSAERKRAGEFTARSFDPLSGRLRKSEYRVDFMDNATGRFFLQQKTGSDGRRWFTLAPSDKKRLGAQVAELCSLVAPRN</sequence>
<evidence type="ECO:0000256" key="3">
    <source>
        <dbReference type="ARBA" id="ARBA00022490"/>
    </source>
</evidence>